<evidence type="ECO:0000256" key="1">
    <source>
        <dbReference type="SAM" id="MobiDB-lite"/>
    </source>
</evidence>
<protein>
    <submittedName>
        <fullName evidence="2">Uncharacterized protein</fullName>
    </submittedName>
</protein>
<gene>
    <name evidence="2" type="ORF">QQF64_027127</name>
</gene>
<evidence type="ECO:0000313" key="3">
    <source>
        <dbReference type="Proteomes" id="UP001558613"/>
    </source>
</evidence>
<feature type="compositionally biased region" description="Polar residues" evidence="1">
    <location>
        <begin position="58"/>
        <end position="71"/>
    </location>
</feature>
<evidence type="ECO:0000313" key="2">
    <source>
        <dbReference type="EMBL" id="KAL1274313.1"/>
    </source>
</evidence>
<sequence length="79" mass="8683">MSVPPHRSISIISRQRFHPRSDPNLKQALNTVAASRGRTIYTSALRRDMSLTPPALRSSATKSSLCQQKTLSHVGKGVQ</sequence>
<reference evidence="2 3" key="1">
    <citation type="submission" date="2023-09" db="EMBL/GenBank/DDBJ databases">
        <authorList>
            <person name="Wang M."/>
        </authorList>
    </citation>
    <scope>NUCLEOTIDE SEQUENCE [LARGE SCALE GENOMIC DNA]</scope>
    <source>
        <strain evidence="2">GT-2023</strain>
        <tissue evidence="2">Liver</tissue>
    </source>
</reference>
<dbReference type="Proteomes" id="UP001558613">
    <property type="component" value="Unassembled WGS sequence"/>
</dbReference>
<dbReference type="EMBL" id="JAYMGO010000005">
    <property type="protein sequence ID" value="KAL1274313.1"/>
    <property type="molecule type" value="Genomic_DNA"/>
</dbReference>
<organism evidence="2 3">
    <name type="scientific">Cirrhinus molitorella</name>
    <name type="common">mud carp</name>
    <dbReference type="NCBI Taxonomy" id="172907"/>
    <lineage>
        <taxon>Eukaryota</taxon>
        <taxon>Metazoa</taxon>
        <taxon>Chordata</taxon>
        <taxon>Craniata</taxon>
        <taxon>Vertebrata</taxon>
        <taxon>Euteleostomi</taxon>
        <taxon>Actinopterygii</taxon>
        <taxon>Neopterygii</taxon>
        <taxon>Teleostei</taxon>
        <taxon>Ostariophysi</taxon>
        <taxon>Cypriniformes</taxon>
        <taxon>Cyprinidae</taxon>
        <taxon>Labeoninae</taxon>
        <taxon>Labeonini</taxon>
        <taxon>Cirrhinus</taxon>
    </lineage>
</organism>
<proteinExistence type="predicted"/>
<keyword evidence="3" id="KW-1185">Reference proteome</keyword>
<accession>A0ABR3NC46</accession>
<feature type="region of interest" description="Disordered" evidence="1">
    <location>
        <begin position="52"/>
        <end position="79"/>
    </location>
</feature>
<feature type="region of interest" description="Disordered" evidence="1">
    <location>
        <begin position="1"/>
        <end position="23"/>
    </location>
</feature>
<name>A0ABR3NC46_9TELE</name>
<comment type="caution">
    <text evidence="2">The sequence shown here is derived from an EMBL/GenBank/DDBJ whole genome shotgun (WGS) entry which is preliminary data.</text>
</comment>